<dbReference type="PROSITE" id="PS00198">
    <property type="entry name" value="4FE4S_FER_1"/>
    <property type="match status" value="1"/>
</dbReference>
<dbReference type="GO" id="GO:0046872">
    <property type="term" value="F:metal ion binding"/>
    <property type="evidence" value="ECO:0007669"/>
    <property type="project" value="UniProtKB-KW"/>
</dbReference>
<keyword evidence="8" id="KW-0411">Iron-sulfur</keyword>
<evidence type="ECO:0000256" key="3">
    <source>
        <dbReference type="ARBA" id="ARBA00022485"/>
    </source>
</evidence>
<evidence type="ECO:0000313" key="10">
    <source>
        <dbReference type="EMBL" id="KPK67661.1"/>
    </source>
</evidence>
<evidence type="ECO:0000256" key="5">
    <source>
        <dbReference type="ARBA" id="ARBA00022827"/>
    </source>
</evidence>
<evidence type="ECO:0000256" key="8">
    <source>
        <dbReference type="ARBA" id="ARBA00023014"/>
    </source>
</evidence>
<dbReference type="PANTHER" id="PTHR43498">
    <property type="entry name" value="FERREDOXIN:COB-COM HETERODISULFIDE REDUCTASE SUBUNIT A"/>
    <property type="match status" value="1"/>
</dbReference>
<keyword evidence="5" id="KW-0274">FAD</keyword>
<dbReference type="Gene3D" id="3.50.50.60">
    <property type="entry name" value="FAD/NAD(P)-binding domain"/>
    <property type="match status" value="1"/>
</dbReference>
<dbReference type="InterPro" id="IPR017900">
    <property type="entry name" value="4Fe4S_Fe_S_CS"/>
</dbReference>
<comment type="similarity">
    <text evidence="2">Belongs to the HdrA family.</text>
</comment>
<dbReference type="GO" id="GO:0051539">
    <property type="term" value="F:4 iron, 4 sulfur cluster binding"/>
    <property type="evidence" value="ECO:0007669"/>
    <property type="project" value="UniProtKB-KW"/>
</dbReference>
<dbReference type="SUPFAM" id="SSF51971">
    <property type="entry name" value="Nucleotide-binding domain"/>
    <property type="match status" value="1"/>
</dbReference>
<evidence type="ECO:0000256" key="4">
    <source>
        <dbReference type="ARBA" id="ARBA00022723"/>
    </source>
</evidence>
<name>A0A0S8G766_UNCT6</name>
<proteinExistence type="inferred from homology"/>
<comment type="caution">
    <text evidence="10">The sequence shown here is derived from an EMBL/GenBank/DDBJ whole genome shotgun (WGS) entry which is preliminary data.</text>
</comment>
<dbReference type="PANTHER" id="PTHR43498:SF1">
    <property type="entry name" value="COB--COM HETERODISULFIDE REDUCTASE IRON-SULFUR SUBUNIT A"/>
    <property type="match status" value="1"/>
</dbReference>
<keyword evidence="4" id="KW-0479">Metal-binding</keyword>
<evidence type="ECO:0000256" key="6">
    <source>
        <dbReference type="ARBA" id="ARBA00023002"/>
    </source>
</evidence>
<dbReference type="PROSITE" id="PS51379">
    <property type="entry name" value="4FE4S_FER_2"/>
    <property type="match status" value="2"/>
</dbReference>
<sequence>MTQDSSGSGRVLVIGGGIAGLTSALQLARSGQAVDLVERDTVLGGHAMLFTCKATDRCQKCTVCMVNDRIREILDEPLVRVRTGQEVVGVERADGRFQVRLKSAGAPVDAAKCIACGLCTEECPTTPEPSISLASDQGMPRVYRVSEETCLVYLGKECERCVAVCPTEAIAFGREREIAEETYGGIIVATGYRPFAAERLTQYGYRHFPDVITGLDLEMRLRREGRLTRPSDGSVPKRVAFIQCVGSRDVKHNRYCSRVCCAYAVRCANKLSYLEPESEIAIFYMDLQAFGKDFAGWRDRLRGRVRLVRSHPAFIEMAPEGGLRLAYESVETNQIDREPFDLIVLSVGLCPGSDTAGLAEMLGIGLDEDGFLLARAREAGGRSKGEGRGGLGPDETLTQVPGLFLAGTCQGPRDIAGSIGHASAAAGAMLHHLRGSQLVTVEERDDDARG</sequence>
<dbReference type="Gene3D" id="3.30.70.20">
    <property type="match status" value="1"/>
</dbReference>
<evidence type="ECO:0000256" key="1">
    <source>
        <dbReference type="ARBA" id="ARBA00001974"/>
    </source>
</evidence>
<dbReference type="AlphaFoldDB" id="A0A0S8G766"/>
<dbReference type="InterPro" id="IPR039650">
    <property type="entry name" value="HdrA-like"/>
</dbReference>
<dbReference type="SUPFAM" id="SSF54862">
    <property type="entry name" value="4Fe-4S ferredoxins"/>
    <property type="match status" value="1"/>
</dbReference>
<protein>
    <recommendedName>
        <fullName evidence="9">4Fe-4S ferredoxin-type domain-containing protein</fullName>
    </recommendedName>
</protein>
<keyword evidence="5" id="KW-0285">Flavoprotein</keyword>
<organism evidence="10 11">
    <name type="scientific">candidate division TA06 bacterium SM23_40</name>
    <dbReference type="NCBI Taxonomy" id="1703774"/>
    <lineage>
        <taxon>Bacteria</taxon>
        <taxon>Bacteria division TA06</taxon>
    </lineage>
</organism>
<dbReference type="InterPro" id="IPR017896">
    <property type="entry name" value="4Fe4S_Fe-S-bd"/>
</dbReference>
<dbReference type="InterPro" id="IPR036188">
    <property type="entry name" value="FAD/NAD-bd_sf"/>
</dbReference>
<evidence type="ECO:0000313" key="11">
    <source>
        <dbReference type="Proteomes" id="UP000051717"/>
    </source>
</evidence>
<reference evidence="10 11" key="1">
    <citation type="journal article" date="2015" name="Microbiome">
        <title>Genomic resolution of linkages in carbon, nitrogen, and sulfur cycling among widespread estuary sediment bacteria.</title>
        <authorList>
            <person name="Baker B.J."/>
            <person name="Lazar C.S."/>
            <person name="Teske A.P."/>
            <person name="Dick G.J."/>
        </authorList>
    </citation>
    <scope>NUCLEOTIDE SEQUENCE [LARGE SCALE GENOMIC DNA]</scope>
    <source>
        <strain evidence="10">SM23_40</strain>
    </source>
</reference>
<keyword evidence="7" id="KW-0408">Iron</keyword>
<dbReference type="GO" id="GO:0016491">
    <property type="term" value="F:oxidoreductase activity"/>
    <property type="evidence" value="ECO:0007669"/>
    <property type="project" value="UniProtKB-KW"/>
</dbReference>
<feature type="domain" description="4Fe-4S ferredoxin-type" evidence="9">
    <location>
        <begin position="141"/>
        <end position="175"/>
    </location>
</feature>
<accession>A0A0S8G766</accession>
<dbReference type="PRINTS" id="PR00368">
    <property type="entry name" value="FADPNR"/>
</dbReference>
<dbReference type="EMBL" id="LJUI01000114">
    <property type="protein sequence ID" value="KPK67661.1"/>
    <property type="molecule type" value="Genomic_DNA"/>
</dbReference>
<dbReference type="Proteomes" id="UP000051717">
    <property type="component" value="Unassembled WGS sequence"/>
</dbReference>
<gene>
    <name evidence="10" type="ORF">AMJ82_10180</name>
</gene>
<keyword evidence="6" id="KW-0560">Oxidoreductase</keyword>
<comment type="cofactor">
    <cofactor evidence="1">
        <name>FAD</name>
        <dbReference type="ChEBI" id="CHEBI:57692"/>
    </cofactor>
</comment>
<evidence type="ECO:0000259" key="9">
    <source>
        <dbReference type="PROSITE" id="PS51379"/>
    </source>
</evidence>
<evidence type="ECO:0000256" key="2">
    <source>
        <dbReference type="ARBA" id="ARBA00006561"/>
    </source>
</evidence>
<keyword evidence="3" id="KW-0004">4Fe-4S</keyword>
<feature type="domain" description="4Fe-4S ferredoxin-type" evidence="9">
    <location>
        <begin position="104"/>
        <end position="136"/>
    </location>
</feature>
<dbReference type="Pfam" id="PF00037">
    <property type="entry name" value="Fer4"/>
    <property type="match status" value="1"/>
</dbReference>
<evidence type="ECO:0000256" key="7">
    <source>
        <dbReference type="ARBA" id="ARBA00023004"/>
    </source>
</evidence>
<dbReference type="Pfam" id="PF12831">
    <property type="entry name" value="FAD_oxidored"/>
    <property type="match status" value="1"/>
</dbReference>